<evidence type="ECO:0000313" key="7">
    <source>
        <dbReference type="Proteomes" id="UP000765160"/>
    </source>
</evidence>
<evidence type="ECO:0000256" key="3">
    <source>
        <dbReference type="ARBA" id="ARBA00023163"/>
    </source>
</evidence>
<accession>A0ABX1EZ12</accession>
<feature type="domain" description="HTH gntR-type" evidence="5">
    <location>
        <begin position="24"/>
        <end position="91"/>
    </location>
</feature>
<evidence type="ECO:0000256" key="2">
    <source>
        <dbReference type="ARBA" id="ARBA00023125"/>
    </source>
</evidence>
<dbReference type="Pfam" id="PF07729">
    <property type="entry name" value="FCD"/>
    <property type="match status" value="1"/>
</dbReference>
<evidence type="ECO:0000256" key="4">
    <source>
        <dbReference type="SAM" id="MobiDB-lite"/>
    </source>
</evidence>
<dbReference type="InterPro" id="IPR000524">
    <property type="entry name" value="Tscrpt_reg_HTH_GntR"/>
</dbReference>
<dbReference type="InterPro" id="IPR036390">
    <property type="entry name" value="WH_DNA-bd_sf"/>
</dbReference>
<dbReference type="Gene3D" id="1.20.120.530">
    <property type="entry name" value="GntR ligand-binding domain-like"/>
    <property type="match status" value="1"/>
</dbReference>
<dbReference type="PANTHER" id="PTHR43537">
    <property type="entry name" value="TRANSCRIPTIONAL REGULATOR, GNTR FAMILY"/>
    <property type="match status" value="1"/>
</dbReference>
<dbReference type="SMART" id="SM00345">
    <property type="entry name" value="HTH_GNTR"/>
    <property type="match status" value="1"/>
</dbReference>
<dbReference type="SUPFAM" id="SSF48008">
    <property type="entry name" value="GntR ligand-binding domain-like"/>
    <property type="match status" value="1"/>
</dbReference>
<evidence type="ECO:0000259" key="5">
    <source>
        <dbReference type="PROSITE" id="PS50949"/>
    </source>
</evidence>
<dbReference type="Proteomes" id="UP000765160">
    <property type="component" value="Unassembled WGS sequence"/>
</dbReference>
<dbReference type="InterPro" id="IPR008920">
    <property type="entry name" value="TF_FadR/GntR_C"/>
</dbReference>
<feature type="region of interest" description="Disordered" evidence="4">
    <location>
        <begin position="1"/>
        <end position="20"/>
    </location>
</feature>
<comment type="caution">
    <text evidence="6">The sequence shown here is derived from an EMBL/GenBank/DDBJ whole genome shotgun (WGS) entry which is preliminary data.</text>
</comment>
<keyword evidence="3" id="KW-0804">Transcription</keyword>
<dbReference type="EMBL" id="JAAVTX010000003">
    <property type="protein sequence ID" value="NKE45353.1"/>
    <property type="molecule type" value="Genomic_DNA"/>
</dbReference>
<dbReference type="InterPro" id="IPR011711">
    <property type="entry name" value="GntR_C"/>
</dbReference>
<keyword evidence="2" id="KW-0238">DNA-binding</keyword>
<feature type="compositionally biased region" description="Basic and acidic residues" evidence="4">
    <location>
        <begin position="1"/>
        <end position="12"/>
    </location>
</feature>
<keyword evidence="7" id="KW-1185">Reference proteome</keyword>
<proteinExistence type="predicted"/>
<dbReference type="PANTHER" id="PTHR43537:SF24">
    <property type="entry name" value="GLUCONATE OPERON TRANSCRIPTIONAL REPRESSOR"/>
    <property type="match status" value="1"/>
</dbReference>
<protein>
    <submittedName>
        <fullName evidence="6">FCD domain-containing protein</fullName>
    </submittedName>
</protein>
<evidence type="ECO:0000256" key="1">
    <source>
        <dbReference type="ARBA" id="ARBA00023015"/>
    </source>
</evidence>
<dbReference type="SUPFAM" id="SSF46785">
    <property type="entry name" value="Winged helix' DNA-binding domain"/>
    <property type="match status" value="1"/>
</dbReference>
<reference evidence="6 7" key="1">
    <citation type="submission" date="2020-03" db="EMBL/GenBank/DDBJ databases">
        <title>Roseomonas selenitidurans sp. nov. isolated from soil.</title>
        <authorList>
            <person name="Liu H."/>
        </authorList>
    </citation>
    <scope>NUCLEOTIDE SEQUENCE [LARGE SCALE GENOMIC DNA]</scope>
    <source>
        <strain evidence="6 7">JCM 15073</strain>
    </source>
</reference>
<dbReference type="InterPro" id="IPR036388">
    <property type="entry name" value="WH-like_DNA-bd_sf"/>
</dbReference>
<dbReference type="Gene3D" id="1.10.10.10">
    <property type="entry name" value="Winged helix-like DNA-binding domain superfamily/Winged helix DNA-binding domain"/>
    <property type="match status" value="1"/>
</dbReference>
<dbReference type="Pfam" id="PF00392">
    <property type="entry name" value="GntR"/>
    <property type="match status" value="1"/>
</dbReference>
<gene>
    <name evidence="6" type="ORF">HB662_11245</name>
</gene>
<dbReference type="SMART" id="SM00895">
    <property type="entry name" value="FCD"/>
    <property type="match status" value="1"/>
</dbReference>
<name>A0ABX1EZ12_9PROT</name>
<dbReference type="RefSeq" id="WP_168049800.1">
    <property type="nucleotide sequence ID" value="NZ_JAATJR010000003.1"/>
</dbReference>
<evidence type="ECO:0000313" key="6">
    <source>
        <dbReference type="EMBL" id="NKE45353.1"/>
    </source>
</evidence>
<keyword evidence="1" id="KW-0805">Transcription regulation</keyword>
<organism evidence="6 7">
    <name type="scientific">Falsiroseomonas frigidaquae</name>
    <dbReference type="NCBI Taxonomy" id="487318"/>
    <lineage>
        <taxon>Bacteria</taxon>
        <taxon>Pseudomonadati</taxon>
        <taxon>Pseudomonadota</taxon>
        <taxon>Alphaproteobacteria</taxon>
        <taxon>Acetobacterales</taxon>
        <taxon>Roseomonadaceae</taxon>
        <taxon>Falsiroseomonas</taxon>
    </lineage>
</organism>
<dbReference type="CDD" id="cd07377">
    <property type="entry name" value="WHTH_GntR"/>
    <property type="match status" value="1"/>
</dbReference>
<sequence length="245" mass="26714">MRNAALHRDAAVPRKPAGRARRPQALGIDVARRIEALILDGSLRAGERLNEVSLARSLGVSRGPVREAARALEKTGLVTVIMNRGAFVRTLSLDEAMDIYEINAVLLGLAAARAAALLVPAQALALRMMVAAMDGAIARGSRDGFFQINSDFHAFILACGRNREAEALYRQLTRKLLLLRRRSFERPGHMKTANREHRDLMEAILAGDAARARSLAEAHARRGRARFLDAIGHAAQDGTTTEETP</sequence>
<dbReference type="PROSITE" id="PS50949">
    <property type="entry name" value="HTH_GNTR"/>
    <property type="match status" value="1"/>
</dbReference>